<dbReference type="EMBL" id="LKHV01000006">
    <property type="protein sequence ID" value="KRG18518.1"/>
    <property type="molecule type" value="Genomic_DNA"/>
</dbReference>
<reference evidence="2" key="1">
    <citation type="submission" date="2015-09" db="EMBL/GenBank/DDBJ databases">
        <title>Draft Genome Sequences of Two Novel Amoeba-resistant Intranuclear Bacteria, Candidatus Berkiella cookevillensis and Candidatus Berkiella aquae.</title>
        <authorList>
            <person name="Mehari Y.T."/>
            <person name="Arivett B.A."/>
            <person name="Farone A.L."/>
            <person name="Gunderson J.H."/>
            <person name="Farone M.B."/>
        </authorList>
    </citation>
    <scope>NUCLEOTIDE SEQUENCE [LARGE SCALE GENOMIC DNA]</scope>
    <source>
        <strain evidence="2">CC99</strain>
    </source>
</reference>
<feature type="domain" description="LHH" evidence="1">
    <location>
        <begin position="157"/>
        <end position="232"/>
    </location>
</feature>
<dbReference type="EMBL" id="LKHV02000001">
    <property type="protein sequence ID" value="MCS5707903.1"/>
    <property type="molecule type" value="Genomic_DNA"/>
</dbReference>
<name>A0A0Q9YDA5_9GAMM</name>
<comment type="caution">
    <text evidence="2">The sequence shown here is derived from an EMBL/GenBank/DDBJ whole genome shotgun (WGS) entry which is preliminary data.</text>
</comment>
<dbReference type="Pfam" id="PF14411">
    <property type="entry name" value="LHH"/>
    <property type="match status" value="1"/>
</dbReference>
<dbReference type="Proteomes" id="UP000051494">
    <property type="component" value="Unassembled WGS sequence"/>
</dbReference>
<keyword evidence="4" id="KW-1185">Reference proteome</keyword>
<dbReference type="RefSeq" id="WP_057624505.1">
    <property type="nucleotide sequence ID" value="NZ_LKHV02000001.1"/>
</dbReference>
<reference evidence="3" key="2">
    <citation type="journal article" date="2016" name="Genome Announc.">
        <title>Draft Genome Sequences of Two Novel Amoeba-Resistant Intranuclear Bacteria, 'Candidatus Berkiella cookevillensis' and 'Candidatus Berkiella aquae'.</title>
        <authorList>
            <person name="Mehari Y.T."/>
            <person name="Arivett B.A."/>
            <person name="Farone A.L."/>
            <person name="Gunderson J.H."/>
            <person name="Farone M.B."/>
        </authorList>
    </citation>
    <scope>NUCLEOTIDE SEQUENCE</scope>
    <source>
        <strain evidence="3">CC99</strain>
    </source>
</reference>
<evidence type="ECO:0000313" key="2">
    <source>
        <dbReference type="EMBL" id="KRG18518.1"/>
    </source>
</evidence>
<evidence type="ECO:0000313" key="3">
    <source>
        <dbReference type="EMBL" id="MCS5707903.1"/>
    </source>
</evidence>
<gene>
    <name evidence="3" type="ORF">CC99x_003190</name>
    <name evidence="2" type="ORF">CC99x_01403</name>
</gene>
<dbReference type="STRING" id="437022.CC99x_01403"/>
<evidence type="ECO:0000313" key="4">
    <source>
        <dbReference type="Proteomes" id="UP000051494"/>
    </source>
</evidence>
<organism evidence="2">
    <name type="scientific">Candidatus Berkiella cookevillensis</name>
    <dbReference type="NCBI Taxonomy" id="437022"/>
    <lineage>
        <taxon>Bacteria</taxon>
        <taxon>Pseudomonadati</taxon>
        <taxon>Pseudomonadota</taxon>
        <taxon>Gammaproteobacteria</taxon>
        <taxon>Candidatus Berkiellales</taxon>
        <taxon>Candidatus Berkiellaceae</taxon>
        <taxon>Candidatus Berkiella</taxon>
    </lineage>
</organism>
<protein>
    <submittedName>
        <fullName evidence="3">HNH/ENDO VII family nuclease</fullName>
    </submittedName>
</protein>
<dbReference type="OrthoDB" id="6043530at2"/>
<proteinExistence type="predicted"/>
<evidence type="ECO:0000259" key="1">
    <source>
        <dbReference type="Pfam" id="PF14411"/>
    </source>
</evidence>
<dbReference type="InterPro" id="IPR026834">
    <property type="entry name" value="LHH"/>
</dbReference>
<sequence>MLGTRFLQCFRIKPLIKKHHYTESKIDPKTDLDDLCHRINALKLSQKNTKPKISSNETYTQPQHWMRSSLFYYRKAKYYQGIRFYHTSIICHKKPKILQDADHIDANGCIKNELIQQREAFLKKHDMMQNKILHENRIVYANYHLYDIGQLDANGNTNLQRMQNGNCPVGLDGRDLIVIHHLDQSHDGAWIILTNSFHQDYHPQLHSNISPINRVKRDLFQEEKNFFWKNQAAMHLDLDKENQPMRRYGR</sequence>
<accession>A0A0Q9YDA5</accession>
<dbReference type="AlphaFoldDB" id="A0A0Q9YDA5"/>
<reference evidence="3" key="3">
    <citation type="submission" date="2021-06" db="EMBL/GenBank/DDBJ databases">
        <title>Genomic Description and Analysis of Intracellular Bacteria, Candidatus Berkiella cookevillensis and Candidatus Berkiella aquae.</title>
        <authorList>
            <person name="Kidane D.T."/>
            <person name="Mehari Y.T."/>
            <person name="Rice F.C."/>
            <person name="Arivett B.A."/>
            <person name="Farone A.L."/>
            <person name="Berk S.G."/>
            <person name="Farone M.B."/>
        </authorList>
    </citation>
    <scope>NUCLEOTIDE SEQUENCE</scope>
    <source>
        <strain evidence="3">CC99</strain>
    </source>
</reference>